<dbReference type="Proteomes" id="UP000217895">
    <property type="component" value="Chromosome"/>
</dbReference>
<evidence type="ECO:0000256" key="1">
    <source>
        <dbReference type="ARBA" id="ARBA00004651"/>
    </source>
</evidence>
<dbReference type="InterPro" id="IPR036640">
    <property type="entry name" value="ABC1_TM_sf"/>
</dbReference>
<keyword evidence="4 9" id="KW-0812">Transmembrane</keyword>
<dbReference type="GO" id="GO:0140359">
    <property type="term" value="F:ABC-type transporter activity"/>
    <property type="evidence" value="ECO:0007669"/>
    <property type="project" value="InterPro"/>
</dbReference>
<dbReference type="SUPFAM" id="SSF52540">
    <property type="entry name" value="P-loop containing nucleoside triphosphate hydrolases"/>
    <property type="match status" value="1"/>
</dbReference>
<dbReference type="PROSITE" id="PS00211">
    <property type="entry name" value="ABC_TRANSPORTER_1"/>
    <property type="match status" value="1"/>
</dbReference>
<keyword evidence="13" id="KW-1185">Reference proteome</keyword>
<keyword evidence="3" id="KW-1003">Cell membrane</keyword>
<proteinExistence type="predicted"/>
<evidence type="ECO:0000256" key="5">
    <source>
        <dbReference type="ARBA" id="ARBA00022741"/>
    </source>
</evidence>
<organism evidence="12 13">
    <name type="scientific">Leptolyngbya boryana NIES-2135</name>
    <dbReference type="NCBI Taxonomy" id="1973484"/>
    <lineage>
        <taxon>Bacteria</taxon>
        <taxon>Bacillati</taxon>
        <taxon>Cyanobacteriota</taxon>
        <taxon>Cyanophyceae</taxon>
        <taxon>Leptolyngbyales</taxon>
        <taxon>Leptolyngbyaceae</taxon>
        <taxon>Leptolyngbya group</taxon>
        <taxon>Leptolyngbya</taxon>
    </lineage>
</organism>
<keyword evidence="7 9" id="KW-1133">Transmembrane helix</keyword>
<name>A0A1Z4JNI6_LEPBY</name>
<dbReference type="InterPro" id="IPR011527">
    <property type="entry name" value="ABC1_TM_dom"/>
</dbReference>
<keyword evidence="8 9" id="KW-0472">Membrane</keyword>
<keyword evidence="2" id="KW-0813">Transport</keyword>
<protein>
    <submittedName>
        <fullName evidence="12">ABC transporter ATP-binding protein</fullName>
    </submittedName>
</protein>
<dbReference type="CDD" id="cd18564">
    <property type="entry name" value="ABC_6TM_exporter_like"/>
    <property type="match status" value="1"/>
</dbReference>
<dbReference type="Gene3D" id="1.20.1560.10">
    <property type="entry name" value="ABC transporter type 1, transmembrane domain"/>
    <property type="match status" value="1"/>
</dbReference>
<feature type="transmembrane region" description="Helical" evidence="9">
    <location>
        <begin position="188"/>
        <end position="207"/>
    </location>
</feature>
<sequence length="616" mass="67736">MNPAQQLQVVIPGIGRILKRFSPYIRKQQSLITLSMLALFGEIALRLLEPLPLKFIFDELFVQQAGGAVLHPVPLIGALDTRSLLLLCAIAIVALAGIRGIAAYWSTVGFALAGNRVLTEIRSVLYTHLQTLSLSFYSRTRSGDLTLRVISDVAVLQEVVVTALLPLLANCLILLGMVGVMFWLNAQLAILGLTLLPIFWFSTFRLTQRIRAVSKQQRQREGSMAATAAESIGAIKLVQALSLQDKFTTVFTHQNQKSLKEGVKAKRLSAQLERTVEVLLATATALVLWRGAELVLRNALTPGDLLVFLTYLKNAFKPVRDFAKYIGRLAKASAAGDRILDLLDQAPDIYDLPEAKPAPRLAGAVQFDNVSFAYEPGYSVLQDISFTVKPGQRVAIVGYSGSGKSTLTTLLLRLYEPDQGTILIDNQDIRRYTLESLRTQMSVVLQDSLLFAASVWDNIAYGASTATEADVIAAAKLANAHEFILNLPQGYDTILGERGVTLSGGQRQRLSIARAAIRQAPILILDEPTTGLDKANEQEVIDALERLSVGRTTFLIVHDLELAARADFIFYMERGRLVERGTHEALMQLNDRYAALYRLQATERQYAAASNLECSI</sequence>
<dbReference type="GO" id="GO:0016887">
    <property type="term" value="F:ATP hydrolysis activity"/>
    <property type="evidence" value="ECO:0007669"/>
    <property type="project" value="InterPro"/>
</dbReference>
<dbReference type="AlphaFoldDB" id="A0A1Z4JNI6"/>
<evidence type="ECO:0000313" key="13">
    <source>
        <dbReference type="Proteomes" id="UP000217895"/>
    </source>
</evidence>
<dbReference type="EMBL" id="AP018203">
    <property type="protein sequence ID" value="BAY58321.1"/>
    <property type="molecule type" value="Genomic_DNA"/>
</dbReference>
<evidence type="ECO:0000259" key="10">
    <source>
        <dbReference type="PROSITE" id="PS50893"/>
    </source>
</evidence>
<dbReference type="FunFam" id="3.40.50.300:FF:000221">
    <property type="entry name" value="Multidrug ABC transporter ATP-binding protein"/>
    <property type="match status" value="1"/>
</dbReference>
<keyword evidence="6 12" id="KW-0067">ATP-binding</keyword>
<evidence type="ECO:0000256" key="6">
    <source>
        <dbReference type="ARBA" id="ARBA00022840"/>
    </source>
</evidence>
<evidence type="ECO:0000256" key="2">
    <source>
        <dbReference type="ARBA" id="ARBA00022448"/>
    </source>
</evidence>
<dbReference type="InterPro" id="IPR039421">
    <property type="entry name" value="Type_1_exporter"/>
</dbReference>
<dbReference type="InterPro" id="IPR027417">
    <property type="entry name" value="P-loop_NTPase"/>
</dbReference>
<evidence type="ECO:0000313" key="12">
    <source>
        <dbReference type="EMBL" id="BAY58321.1"/>
    </source>
</evidence>
<feature type="domain" description="ABC transmembrane type-1" evidence="11">
    <location>
        <begin position="34"/>
        <end position="331"/>
    </location>
</feature>
<evidence type="ECO:0000256" key="4">
    <source>
        <dbReference type="ARBA" id="ARBA00022692"/>
    </source>
</evidence>
<evidence type="ECO:0000256" key="3">
    <source>
        <dbReference type="ARBA" id="ARBA00022475"/>
    </source>
</evidence>
<feature type="transmembrane region" description="Helical" evidence="9">
    <location>
        <begin position="159"/>
        <end position="182"/>
    </location>
</feature>
<dbReference type="PANTHER" id="PTHR24221">
    <property type="entry name" value="ATP-BINDING CASSETTE SUB-FAMILY B"/>
    <property type="match status" value="1"/>
</dbReference>
<gene>
    <name evidence="12" type="ORF">NIES2135_51940</name>
</gene>
<dbReference type="PROSITE" id="PS50893">
    <property type="entry name" value="ABC_TRANSPORTER_2"/>
    <property type="match status" value="1"/>
</dbReference>
<dbReference type="PROSITE" id="PS50929">
    <property type="entry name" value="ABC_TM1F"/>
    <property type="match status" value="1"/>
</dbReference>
<feature type="domain" description="ABC transporter" evidence="10">
    <location>
        <begin position="365"/>
        <end position="599"/>
    </location>
</feature>
<accession>A0A1Z4JNI6</accession>
<evidence type="ECO:0000256" key="9">
    <source>
        <dbReference type="SAM" id="Phobius"/>
    </source>
</evidence>
<dbReference type="GO" id="GO:0034040">
    <property type="term" value="F:ATPase-coupled lipid transmembrane transporter activity"/>
    <property type="evidence" value="ECO:0007669"/>
    <property type="project" value="TreeGrafter"/>
</dbReference>
<keyword evidence="5" id="KW-0547">Nucleotide-binding</keyword>
<evidence type="ECO:0000256" key="7">
    <source>
        <dbReference type="ARBA" id="ARBA00022989"/>
    </source>
</evidence>
<dbReference type="InterPro" id="IPR003593">
    <property type="entry name" value="AAA+_ATPase"/>
</dbReference>
<dbReference type="Pfam" id="PF00005">
    <property type="entry name" value="ABC_tran"/>
    <property type="match status" value="1"/>
</dbReference>
<dbReference type="SMART" id="SM00382">
    <property type="entry name" value="AAA"/>
    <property type="match status" value="1"/>
</dbReference>
<dbReference type="Gene3D" id="3.40.50.300">
    <property type="entry name" value="P-loop containing nucleotide triphosphate hydrolases"/>
    <property type="match status" value="1"/>
</dbReference>
<dbReference type="GO" id="GO:0005886">
    <property type="term" value="C:plasma membrane"/>
    <property type="evidence" value="ECO:0007669"/>
    <property type="project" value="UniProtKB-SubCell"/>
</dbReference>
<evidence type="ECO:0000256" key="8">
    <source>
        <dbReference type="ARBA" id="ARBA00023136"/>
    </source>
</evidence>
<reference evidence="12 13" key="1">
    <citation type="submission" date="2017-06" db="EMBL/GenBank/DDBJ databases">
        <title>Genome sequencing of cyanobaciteial culture collection at National Institute for Environmental Studies (NIES).</title>
        <authorList>
            <person name="Hirose Y."/>
            <person name="Shimura Y."/>
            <person name="Fujisawa T."/>
            <person name="Nakamura Y."/>
            <person name="Kawachi M."/>
        </authorList>
    </citation>
    <scope>NUCLEOTIDE SEQUENCE [LARGE SCALE GENOMIC DNA]</scope>
    <source>
        <strain evidence="12 13">NIES-2135</strain>
    </source>
</reference>
<dbReference type="PANTHER" id="PTHR24221:SF468">
    <property type="entry name" value="ABC TRANSPORTER"/>
    <property type="match status" value="1"/>
</dbReference>
<feature type="transmembrane region" description="Helical" evidence="9">
    <location>
        <begin position="84"/>
        <end position="105"/>
    </location>
</feature>
<evidence type="ECO:0000259" key="11">
    <source>
        <dbReference type="PROSITE" id="PS50929"/>
    </source>
</evidence>
<dbReference type="InterPro" id="IPR003439">
    <property type="entry name" value="ABC_transporter-like_ATP-bd"/>
</dbReference>
<dbReference type="Pfam" id="PF00664">
    <property type="entry name" value="ABC_membrane"/>
    <property type="match status" value="1"/>
</dbReference>
<comment type="subcellular location">
    <subcellularLocation>
        <location evidence="1">Cell membrane</location>
        <topology evidence="1">Multi-pass membrane protein</topology>
    </subcellularLocation>
</comment>
<dbReference type="InterPro" id="IPR017871">
    <property type="entry name" value="ABC_transporter-like_CS"/>
</dbReference>
<dbReference type="SUPFAM" id="SSF90123">
    <property type="entry name" value="ABC transporter transmembrane region"/>
    <property type="match status" value="1"/>
</dbReference>
<dbReference type="GO" id="GO:0005524">
    <property type="term" value="F:ATP binding"/>
    <property type="evidence" value="ECO:0007669"/>
    <property type="project" value="UniProtKB-KW"/>
</dbReference>